<dbReference type="Pfam" id="PF04999">
    <property type="entry name" value="FtsL"/>
    <property type="match status" value="1"/>
</dbReference>
<evidence type="ECO:0000256" key="5">
    <source>
        <dbReference type="ARBA" id="ARBA00022989"/>
    </source>
</evidence>
<dbReference type="RefSeq" id="WP_289363560.1">
    <property type="nucleotide sequence ID" value="NZ_JAUCBP010000002.1"/>
</dbReference>
<feature type="transmembrane region" description="Helical" evidence="8">
    <location>
        <begin position="23"/>
        <end position="40"/>
    </location>
</feature>
<evidence type="ECO:0000256" key="4">
    <source>
        <dbReference type="ARBA" id="ARBA00022692"/>
    </source>
</evidence>
<comment type="function">
    <text evidence="8">Essential cell division protein. May link together the upstream cell division proteins, which are predominantly cytoplasmic, with the downstream cell division proteins, which are predominantly periplasmic.</text>
</comment>
<organism evidence="10 11">
    <name type="scientific">Alteromonas arenosi</name>
    <dbReference type="NCBI Taxonomy" id="3055817"/>
    <lineage>
        <taxon>Bacteria</taxon>
        <taxon>Pseudomonadati</taxon>
        <taxon>Pseudomonadota</taxon>
        <taxon>Gammaproteobacteria</taxon>
        <taxon>Alteromonadales</taxon>
        <taxon>Alteromonadaceae</taxon>
        <taxon>Alteromonas/Salinimonas group</taxon>
        <taxon>Alteromonas</taxon>
    </lineage>
</organism>
<keyword evidence="6 8" id="KW-0472">Membrane</keyword>
<keyword evidence="4 8" id="KW-0812">Transmembrane</keyword>
<evidence type="ECO:0000256" key="2">
    <source>
        <dbReference type="ARBA" id="ARBA00022475"/>
    </source>
</evidence>
<keyword evidence="2 8" id="KW-1003">Cell membrane</keyword>
<comment type="subunit">
    <text evidence="8">Part of a complex composed of FtsB, FtsL and FtsQ.</text>
</comment>
<comment type="subcellular location">
    <subcellularLocation>
        <location evidence="8">Cell inner membrane</location>
        <topology evidence="8">Single-pass type II membrane protein</topology>
    </subcellularLocation>
    <subcellularLocation>
        <location evidence="1">Cell membrane</location>
        <topology evidence="1">Single-pass type II membrane protein</topology>
    </subcellularLocation>
    <text evidence="8">Localizes to the division septum where it forms a ring structure.</text>
</comment>
<evidence type="ECO:0000256" key="6">
    <source>
        <dbReference type="ARBA" id="ARBA00023136"/>
    </source>
</evidence>
<proteinExistence type="inferred from homology"/>
<keyword evidence="11" id="KW-1185">Reference proteome</keyword>
<dbReference type="Proteomes" id="UP001234343">
    <property type="component" value="Unassembled WGS sequence"/>
</dbReference>
<dbReference type="PANTHER" id="PTHR37479">
    <property type="entry name" value="CELL DIVISION PROTEIN FTSL"/>
    <property type="match status" value="1"/>
</dbReference>
<gene>
    <name evidence="8 10" type="primary">ftsL</name>
    <name evidence="10" type="ORF">QTP81_02745</name>
</gene>
<dbReference type="NCBIfam" id="TIGR02209">
    <property type="entry name" value="ftsL_broad"/>
    <property type="match status" value="1"/>
</dbReference>
<evidence type="ECO:0000256" key="3">
    <source>
        <dbReference type="ARBA" id="ARBA00022618"/>
    </source>
</evidence>
<keyword evidence="8" id="KW-0997">Cell inner membrane</keyword>
<dbReference type="InterPro" id="IPR011922">
    <property type="entry name" value="Cell_div_FtsL"/>
</dbReference>
<evidence type="ECO:0000313" key="11">
    <source>
        <dbReference type="Proteomes" id="UP001234343"/>
    </source>
</evidence>
<keyword evidence="3 8" id="KW-0132">Cell division</keyword>
<comment type="similarity">
    <text evidence="8">Belongs to the FtsL family.</text>
</comment>
<dbReference type="EMBL" id="JAUCBP010000002">
    <property type="protein sequence ID" value="MDM7859523.1"/>
    <property type="molecule type" value="Genomic_DNA"/>
</dbReference>
<evidence type="ECO:0000256" key="8">
    <source>
        <dbReference type="HAMAP-Rule" id="MF_00910"/>
    </source>
</evidence>
<dbReference type="HAMAP" id="MF_00910">
    <property type="entry name" value="FtsL"/>
    <property type="match status" value="1"/>
</dbReference>
<name>A0ABT7STK3_9ALTE</name>
<evidence type="ECO:0000313" key="10">
    <source>
        <dbReference type="EMBL" id="MDM7859523.1"/>
    </source>
</evidence>
<evidence type="ECO:0000256" key="9">
    <source>
        <dbReference type="NCBIfam" id="TIGR02209"/>
    </source>
</evidence>
<dbReference type="GO" id="GO:0051301">
    <property type="term" value="P:cell division"/>
    <property type="evidence" value="ECO:0007669"/>
    <property type="project" value="UniProtKB-KW"/>
</dbReference>
<comment type="caution">
    <text evidence="10">The sequence shown here is derived from an EMBL/GenBank/DDBJ whole genome shotgun (WGS) entry which is preliminary data.</text>
</comment>
<reference evidence="10 11" key="1">
    <citation type="submission" date="2023-06" db="EMBL/GenBank/DDBJ databases">
        <title>Alteromonas sp. ASW11-36 isolated from intertidal sand.</title>
        <authorList>
            <person name="Li Y."/>
        </authorList>
    </citation>
    <scope>NUCLEOTIDE SEQUENCE [LARGE SCALE GENOMIC DNA]</scope>
    <source>
        <strain evidence="10 11">ASW11-36</strain>
    </source>
</reference>
<sequence>MTQSVTNFNPVTIMLTDAARHPLRVLLFLLVLLSALAVILSSHMNRQVLIANEQLMQEKDRLDIEWRHLLLEQGALTEHNRIESLVQRDLNMRRPMPEDEVVVRLK</sequence>
<keyword evidence="7 8" id="KW-0131">Cell cycle</keyword>
<evidence type="ECO:0000256" key="1">
    <source>
        <dbReference type="ARBA" id="ARBA00004401"/>
    </source>
</evidence>
<keyword evidence="5 8" id="KW-1133">Transmembrane helix</keyword>
<evidence type="ECO:0000256" key="7">
    <source>
        <dbReference type="ARBA" id="ARBA00023306"/>
    </source>
</evidence>
<accession>A0ABT7STK3</accession>
<dbReference type="PANTHER" id="PTHR37479:SF1">
    <property type="entry name" value="CELL DIVISION PROTEIN FTSL"/>
    <property type="match status" value="1"/>
</dbReference>
<protein>
    <recommendedName>
        <fullName evidence="8 9">Cell division protein FtsL</fullName>
    </recommendedName>
</protein>